<comment type="caution">
    <text evidence="1">The sequence shown here is derived from an EMBL/GenBank/DDBJ whole genome shotgun (WGS) entry which is preliminary data.</text>
</comment>
<name>A0AAD3S0I3_NEPGR</name>
<gene>
    <name evidence="1" type="ORF">Nepgr_003915</name>
</gene>
<accession>A0AAD3S0I3</accession>
<reference evidence="1" key="1">
    <citation type="submission" date="2023-05" db="EMBL/GenBank/DDBJ databases">
        <title>Nepenthes gracilis genome sequencing.</title>
        <authorList>
            <person name="Fukushima K."/>
        </authorList>
    </citation>
    <scope>NUCLEOTIDE SEQUENCE</scope>
    <source>
        <strain evidence="1">SING2019-196</strain>
    </source>
</reference>
<protein>
    <submittedName>
        <fullName evidence="1">Uncharacterized protein</fullName>
    </submittedName>
</protein>
<dbReference type="AlphaFoldDB" id="A0AAD3S0I3"/>
<keyword evidence="2" id="KW-1185">Reference proteome</keyword>
<dbReference type="EMBL" id="BSYO01000003">
    <property type="protein sequence ID" value="GMH02076.1"/>
    <property type="molecule type" value="Genomic_DNA"/>
</dbReference>
<organism evidence="1 2">
    <name type="scientific">Nepenthes gracilis</name>
    <name type="common">Slender pitcher plant</name>
    <dbReference type="NCBI Taxonomy" id="150966"/>
    <lineage>
        <taxon>Eukaryota</taxon>
        <taxon>Viridiplantae</taxon>
        <taxon>Streptophyta</taxon>
        <taxon>Embryophyta</taxon>
        <taxon>Tracheophyta</taxon>
        <taxon>Spermatophyta</taxon>
        <taxon>Magnoliopsida</taxon>
        <taxon>eudicotyledons</taxon>
        <taxon>Gunneridae</taxon>
        <taxon>Pentapetalae</taxon>
        <taxon>Caryophyllales</taxon>
        <taxon>Nepenthaceae</taxon>
        <taxon>Nepenthes</taxon>
    </lineage>
</organism>
<proteinExistence type="predicted"/>
<evidence type="ECO:0000313" key="1">
    <source>
        <dbReference type="EMBL" id="GMH02076.1"/>
    </source>
</evidence>
<dbReference type="Proteomes" id="UP001279734">
    <property type="component" value="Unassembled WGS sequence"/>
</dbReference>
<sequence>MAALGVETAIPLLSRLLSLCFQLYPLFLRRMNLYKTLCSEASNFLLKEECSNSVAMSKMPTEGRLRTAVSSVDVHSVQGEAPCHAEALHADSHDYAQTVAGFHRCCFFIKEATMRNGTKLLVFFLPNVVSSAPTANSVSSRSFSGNVQSNPQASWAAIVQNKESLWLSLLADVMMLLCGIR</sequence>
<evidence type="ECO:0000313" key="2">
    <source>
        <dbReference type="Proteomes" id="UP001279734"/>
    </source>
</evidence>